<organism evidence="3 4">
    <name type="scientific">Leptospira noguchii str. 2007001578</name>
    <dbReference type="NCBI Taxonomy" id="1049974"/>
    <lineage>
        <taxon>Bacteria</taxon>
        <taxon>Pseudomonadati</taxon>
        <taxon>Spirochaetota</taxon>
        <taxon>Spirochaetia</taxon>
        <taxon>Leptospirales</taxon>
        <taxon>Leptospiraceae</taxon>
        <taxon>Leptospira</taxon>
    </lineage>
</organism>
<keyword evidence="2" id="KW-0472">Membrane</keyword>
<keyword evidence="2" id="KW-1133">Transmembrane helix</keyword>
<name>A0ABN0J4R0_9LEPT</name>
<evidence type="ECO:0000313" key="4">
    <source>
        <dbReference type="Proteomes" id="UP000012099"/>
    </source>
</evidence>
<dbReference type="Proteomes" id="UP000012099">
    <property type="component" value="Unassembled WGS sequence"/>
</dbReference>
<feature type="region of interest" description="Disordered" evidence="1">
    <location>
        <begin position="78"/>
        <end position="102"/>
    </location>
</feature>
<evidence type="ECO:0008006" key="5">
    <source>
        <dbReference type="Google" id="ProtNLM"/>
    </source>
</evidence>
<protein>
    <recommendedName>
        <fullName evidence="5">4-hydroxy-3-methylbut-2-enyl diphosphate reductase</fullName>
    </recommendedName>
</protein>
<gene>
    <name evidence="3" type="ORF">LEP1GSC035_4266</name>
</gene>
<dbReference type="Gene3D" id="2.30.30.100">
    <property type="match status" value="1"/>
</dbReference>
<evidence type="ECO:0000256" key="1">
    <source>
        <dbReference type="SAM" id="MobiDB-lite"/>
    </source>
</evidence>
<sequence length="286" mass="31979">MTKNHNSMSRTYKLITSSGIFVLMILFSLPLTASSIVLKNGKTLQGKIINQSRTEVQIEVNGKLQTISKAEISEINLKDPKKEESKKKKTTTTKPPINHPITTQSSWQDARWAITGRSAILPGWGQWKVGQKRWAIIGFLLFAGAALYVNNCKEKAITEENDYKINSTTITIVAFADPNLNPTSSDETVRTTALVTRILTTAAATNPYFNSYDRATSQYNQAQWLLGAIYGLQLLHTFLLAKDYQKLQSLLSNPNPEGWKFSAAVVRNQINGSTEITPNFVYTIRF</sequence>
<proteinExistence type="predicted"/>
<accession>A0ABN0J4R0</accession>
<comment type="caution">
    <text evidence="3">The sequence shown here is derived from an EMBL/GenBank/DDBJ whole genome shotgun (WGS) entry which is preliminary data.</text>
</comment>
<keyword evidence="2" id="KW-0812">Transmembrane</keyword>
<dbReference type="EMBL" id="AHMH02000031">
    <property type="protein sequence ID" value="EMN01902.1"/>
    <property type="molecule type" value="Genomic_DNA"/>
</dbReference>
<evidence type="ECO:0000313" key="3">
    <source>
        <dbReference type="EMBL" id="EMN01902.1"/>
    </source>
</evidence>
<feature type="transmembrane region" description="Helical" evidence="2">
    <location>
        <begin position="20"/>
        <end position="38"/>
    </location>
</feature>
<reference evidence="3 4" key="1">
    <citation type="submission" date="2013-01" db="EMBL/GenBank/DDBJ databases">
        <authorList>
            <person name="Harkins D.M."/>
            <person name="Durkin A.S."/>
            <person name="Brinkac L.M."/>
            <person name="Haft D.H."/>
            <person name="Selengut J.D."/>
            <person name="Sanka R."/>
            <person name="DePew J."/>
            <person name="Purushe J."/>
            <person name="Whelen A.C."/>
            <person name="Vinetz J.M."/>
            <person name="Sutton G.G."/>
            <person name="Nierman W.C."/>
            <person name="Fouts D.E."/>
        </authorList>
    </citation>
    <scope>NUCLEOTIDE SEQUENCE [LARGE SCALE GENOMIC DNA]</scope>
    <source>
        <strain evidence="3 4">2007001578</strain>
    </source>
</reference>
<evidence type="ECO:0000256" key="2">
    <source>
        <dbReference type="SAM" id="Phobius"/>
    </source>
</evidence>
<dbReference type="NCBIfam" id="NF047433">
    <property type="entry name" value="Lepto_7_Nterm"/>
    <property type="match status" value="1"/>
</dbReference>
<keyword evidence="4" id="KW-1185">Reference proteome</keyword>